<dbReference type="Proteomes" id="UP000007590">
    <property type="component" value="Chromosome"/>
</dbReference>
<keyword evidence="2" id="KW-1185">Reference proteome</keyword>
<proteinExistence type="predicted"/>
<name>H8KXI6_SOLCM</name>
<dbReference type="HOGENOM" id="CLU_3084778_0_0_10"/>
<gene>
    <name evidence="1" type="ordered locus">Solca_0126</name>
</gene>
<accession>H8KXI6</accession>
<sequence length="52" mass="6266">MGVNKTKNDLTLYQWWFYIRREASIKKAFQKPSFIRSLIKKLLKLMKGNFAN</sequence>
<dbReference type="EMBL" id="CP003349">
    <property type="protein sequence ID" value="AFD05282.1"/>
    <property type="molecule type" value="Genomic_DNA"/>
</dbReference>
<protein>
    <submittedName>
        <fullName evidence="1">Uncharacterized protein</fullName>
    </submittedName>
</protein>
<evidence type="ECO:0000313" key="1">
    <source>
        <dbReference type="EMBL" id="AFD05282.1"/>
    </source>
</evidence>
<organism evidence="1 2">
    <name type="scientific">Solitalea canadensis (strain ATCC 29591 / DSM 3403 / JCM 21819 / LMG 8368 / NBRC 15130 / NCIMB 12057 / USAM 9D)</name>
    <name type="common">Flexibacter canadensis</name>
    <dbReference type="NCBI Taxonomy" id="929556"/>
    <lineage>
        <taxon>Bacteria</taxon>
        <taxon>Pseudomonadati</taxon>
        <taxon>Bacteroidota</taxon>
        <taxon>Sphingobacteriia</taxon>
        <taxon>Sphingobacteriales</taxon>
        <taxon>Sphingobacteriaceae</taxon>
        <taxon>Solitalea</taxon>
    </lineage>
</organism>
<dbReference type="KEGG" id="scn:Solca_0126"/>
<reference evidence="1" key="1">
    <citation type="submission" date="2012-02" db="EMBL/GenBank/DDBJ databases">
        <title>The complete genome of Solitalea canadensis DSM 3403.</title>
        <authorList>
            <consortium name="US DOE Joint Genome Institute (JGI-PGF)"/>
            <person name="Lucas S."/>
            <person name="Copeland A."/>
            <person name="Lapidus A."/>
            <person name="Glavina del Rio T."/>
            <person name="Dalin E."/>
            <person name="Tice H."/>
            <person name="Bruce D."/>
            <person name="Goodwin L."/>
            <person name="Pitluck S."/>
            <person name="Peters L."/>
            <person name="Ovchinnikova G."/>
            <person name="Lu M."/>
            <person name="Kyrpides N."/>
            <person name="Mavromatis K."/>
            <person name="Ivanova N."/>
            <person name="Brettin T."/>
            <person name="Detter J.C."/>
            <person name="Han C."/>
            <person name="Larimer F."/>
            <person name="Land M."/>
            <person name="Hauser L."/>
            <person name="Markowitz V."/>
            <person name="Cheng J.-F."/>
            <person name="Hugenholtz P."/>
            <person name="Woyke T."/>
            <person name="Wu D."/>
            <person name="Spring S."/>
            <person name="Schroeder M."/>
            <person name="Kopitz M."/>
            <person name="Brambilla E."/>
            <person name="Klenk H.-P."/>
            <person name="Eisen J.A."/>
        </authorList>
    </citation>
    <scope>NUCLEOTIDE SEQUENCE</scope>
    <source>
        <strain evidence="1">DSM 3403</strain>
    </source>
</reference>
<dbReference type="AlphaFoldDB" id="H8KXI6"/>
<evidence type="ECO:0000313" key="2">
    <source>
        <dbReference type="Proteomes" id="UP000007590"/>
    </source>
</evidence>